<gene>
    <name evidence="3" type="ORF">G7B40_014030</name>
</gene>
<dbReference type="GO" id="GO:0016757">
    <property type="term" value="F:glycosyltransferase activity"/>
    <property type="evidence" value="ECO:0007669"/>
    <property type="project" value="InterPro"/>
</dbReference>
<dbReference type="RefSeq" id="WP_208342181.1">
    <property type="nucleotide sequence ID" value="NZ_CAWQFN010000103.1"/>
</dbReference>
<protein>
    <submittedName>
        <fullName evidence="3">Glycosyltransferase family 4 protein</fullName>
    </submittedName>
</protein>
<reference evidence="4" key="1">
    <citation type="journal article" date="2021" name="Science">
        <title>Hunting the eagle killer: A cyanobacterial neurotoxin causes vacuolar myelinopathy.</title>
        <authorList>
            <person name="Breinlinger S."/>
            <person name="Phillips T.J."/>
            <person name="Haram B.N."/>
            <person name="Mares J."/>
            <person name="Martinez Yerena J.A."/>
            <person name="Hrouzek P."/>
            <person name="Sobotka R."/>
            <person name="Henderson W.M."/>
            <person name="Schmieder P."/>
            <person name="Williams S.M."/>
            <person name="Lauderdale J.D."/>
            <person name="Wilde H.D."/>
            <person name="Gerrin W."/>
            <person name="Kust A."/>
            <person name="Washington J.W."/>
            <person name="Wagner C."/>
            <person name="Geier B."/>
            <person name="Liebeke M."/>
            <person name="Enke H."/>
            <person name="Niedermeyer T.H.J."/>
            <person name="Wilde S.B."/>
        </authorList>
    </citation>
    <scope>NUCLEOTIDE SEQUENCE [LARGE SCALE GENOMIC DNA]</scope>
    <source>
        <strain evidence="4">Thurmond2011</strain>
    </source>
</reference>
<sequence>MNSIKECRIALLLPTVELGTYWQPVLKQLTNLSEKAILYTGRPWPGFDSQDPNNFTTKVVGNTIRVTTNTEKTDYSGGFMYLSPEILHYLFQFRPHVIFTSGFSAWTILALLFKPFGKWRLVIAWEGSSPNVDFRHSKVRSLLRSMMSWLADALITNSRDGEEYLIKFLGVNKDKVRRRPYMVPDVKTLLQIPRTIDAEYIGTEYQRPIFLYVGRLEHRKGLHQLLKACAMLKKQEYCNYSLMVVGRGAMEQELKSFCHDENIQDYVKWVGWVDYSSLGVYFRNADIFVFPSLEDTWGMVVLEAMAFGKPILCSKCAGASEMVVQEQNGYLFDPHHPETLTEVMKLFIKDPNLISSMGKNSQQIISEHTPEAAAQFFSEISFSVLQK</sequence>
<feature type="domain" description="Glycosyl transferase family 1" evidence="2">
    <location>
        <begin position="206"/>
        <end position="363"/>
    </location>
</feature>
<evidence type="ECO:0000256" key="1">
    <source>
        <dbReference type="ARBA" id="ARBA00022679"/>
    </source>
</evidence>
<evidence type="ECO:0000259" key="2">
    <source>
        <dbReference type="Pfam" id="PF00534"/>
    </source>
</evidence>
<evidence type="ECO:0000313" key="4">
    <source>
        <dbReference type="Proteomes" id="UP000667802"/>
    </source>
</evidence>
<dbReference type="Pfam" id="PF00534">
    <property type="entry name" value="Glycos_transf_1"/>
    <property type="match status" value="1"/>
</dbReference>
<dbReference type="PANTHER" id="PTHR46401:SF2">
    <property type="entry name" value="GLYCOSYLTRANSFERASE WBBK-RELATED"/>
    <property type="match status" value="1"/>
</dbReference>
<proteinExistence type="predicted"/>
<keyword evidence="4" id="KW-1185">Reference proteome</keyword>
<name>A0AAP5I9I3_9CYAN</name>
<evidence type="ECO:0000313" key="3">
    <source>
        <dbReference type="EMBL" id="MDR9895678.1"/>
    </source>
</evidence>
<keyword evidence="1" id="KW-0808">Transferase</keyword>
<dbReference type="InterPro" id="IPR001296">
    <property type="entry name" value="Glyco_trans_1"/>
</dbReference>
<dbReference type="SUPFAM" id="SSF53756">
    <property type="entry name" value="UDP-Glycosyltransferase/glycogen phosphorylase"/>
    <property type="match status" value="1"/>
</dbReference>
<dbReference type="Gene3D" id="3.40.50.2000">
    <property type="entry name" value="Glycogen Phosphorylase B"/>
    <property type="match status" value="2"/>
</dbReference>
<dbReference type="PANTHER" id="PTHR46401">
    <property type="entry name" value="GLYCOSYLTRANSFERASE WBBK-RELATED"/>
    <property type="match status" value="1"/>
</dbReference>
<dbReference type="CDD" id="cd03801">
    <property type="entry name" value="GT4_PimA-like"/>
    <property type="match status" value="1"/>
</dbReference>
<dbReference type="GO" id="GO:0009103">
    <property type="term" value="P:lipopolysaccharide biosynthetic process"/>
    <property type="evidence" value="ECO:0007669"/>
    <property type="project" value="TreeGrafter"/>
</dbReference>
<dbReference type="Proteomes" id="UP000667802">
    <property type="component" value="Unassembled WGS sequence"/>
</dbReference>
<accession>A0AAP5I9I3</accession>
<dbReference type="AlphaFoldDB" id="A0AAP5I9I3"/>
<comment type="caution">
    <text evidence="3">The sequence shown here is derived from an EMBL/GenBank/DDBJ whole genome shotgun (WGS) entry which is preliminary data.</text>
</comment>
<organism evidence="3 4">
    <name type="scientific">Aetokthonos hydrillicola Thurmond2011</name>
    <dbReference type="NCBI Taxonomy" id="2712845"/>
    <lineage>
        <taxon>Bacteria</taxon>
        <taxon>Bacillati</taxon>
        <taxon>Cyanobacteriota</taxon>
        <taxon>Cyanophyceae</taxon>
        <taxon>Nostocales</taxon>
        <taxon>Hapalosiphonaceae</taxon>
        <taxon>Aetokthonos</taxon>
    </lineage>
</organism>
<dbReference type="EMBL" id="JAALHA020000005">
    <property type="protein sequence ID" value="MDR9895678.1"/>
    <property type="molecule type" value="Genomic_DNA"/>
</dbReference>